<keyword evidence="1" id="KW-1133">Transmembrane helix</keyword>
<feature type="transmembrane region" description="Helical" evidence="1">
    <location>
        <begin position="182"/>
        <end position="199"/>
    </location>
</feature>
<feature type="transmembrane region" description="Helical" evidence="1">
    <location>
        <begin position="138"/>
        <end position="158"/>
    </location>
</feature>
<organism evidence="2 3">
    <name type="scientific">Mycena rosella</name>
    <name type="common">Pink bonnet</name>
    <name type="synonym">Agaricus rosellus</name>
    <dbReference type="NCBI Taxonomy" id="1033263"/>
    <lineage>
        <taxon>Eukaryota</taxon>
        <taxon>Fungi</taxon>
        <taxon>Dikarya</taxon>
        <taxon>Basidiomycota</taxon>
        <taxon>Agaricomycotina</taxon>
        <taxon>Agaricomycetes</taxon>
        <taxon>Agaricomycetidae</taxon>
        <taxon>Agaricales</taxon>
        <taxon>Marasmiineae</taxon>
        <taxon>Mycenaceae</taxon>
        <taxon>Mycena</taxon>
    </lineage>
</organism>
<keyword evidence="1" id="KW-0472">Membrane</keyword>
<dbReference type="AlphaFoldDB" id="A0AAD7DHQ1"/>
<accession>A0AAD7DHQ1</accession>
<feature type="transmembrane region" description="Helical" evidence="1">
    <location>
        <begin position="289"/>
        <end position="311"/>
    </location>
</feature>
<dbReference type="EMBL" id="JARKIE010000056">
    <property type="protein sequence ID" value="KAJ7691714.1"/>
    <property type="molecule type" value="Genomic_DNA"/>
</dbReference>
<evidence type="ECO:0000313" key="3">
    <source>
        <dbReference type="Proteomes" id="UP001221757"/>
    </source>
</evidence>
<protein>
    <submittedName>
        <fullName evidence="2">Uncharacterized protein</fullName>
    </submittedName>
</protein>
<comment type="caution">
    <text evidence="2">The sequence shown here is derived from an EMBL/GenBank/DDBJ whole genome shotgun (WGS) entry which is preliminary data.</text>
</comment>
<proteinExistence type="predicted"/>
<evidence type="ECO:0000313" key="2">
    <source>
        <dbReference type="EMBL" id="KAJ7691714.1"/>
    </source>
</evidence>
<reference evidence="2" key="1">
    <citation type="submission" date="2023-03" db="EMBL/GenBank/DDBJ databases">
        <title>Massive genome expansion in bonnet fungi (Mycena s.s.) driven by repeated elements and novel gene families across ecological guilds.</title>
        <authorList>
            <consortium name="Lawrence Berkeley National Laboratory"/>
            <person name="Harder C.B."/>
            <person name="Miyauchi S."/>
            <person name="Viragh M."/>
            <person name="Kuo A."/>
            <person name="Thoen E."/>
            <person name="Andreopoulos B."/>
            <person name="Lu D."/>
            <person name="Skrede I."/>
            <person name="Drula E."/>
            <person name="Henrissat B."/>
            <person name="Morin E."/>
            <person name="Kohler A."/>
            <person name="Barry K."/>
            <person name="LaButti K."/>
            <person name="Morin E."/>
            <person name="Salamov A."/>
            <person name="Lipzen A."/>
            <person name="Mereny Z."/>
            <person name="Hegedus B."/>
            <person name="Baldrian P."/>
            <person name="Stursova M."/>
            <person name="Weitz H."/>
            <person name="Taylor A."/>
            <person name="Grigoriev I.V."/>
            <person name="Nagy L.G."/>
            <person name="Martin F."/>
            <person name="Kauserud H."/>
        </authorList>
    </citation>
    <scope>NUCLEOTIDE SEQUENCE</scope>
    <source>
        <strain evidence="2">CBHHK067</strain>
    </source>
</reference>
<sequence>MDNFDSDMFPITRELNGITSASHIWHEIEAQYWSLDITHEIIDELRDIVLHSLGCSTSTVNFTVNELNHMLRLVDGLSKNVDTYVGYKLGGSSRLVGRFMFLFVRARVRNFHGKPNARLKVDQSVYGTVRKQTLPFRLLSTLFFSAPHFNLLGLYSIYTPGLVRHSYWAPFFARLSGEWQEFTLYGTVILAANVSFLAIQSVDQGEGTAQNRSPAQILSYLSTLTSVGGIVVRMLLLIGHQASWERVTAPYVVRQVQYSHIFYSFVARIWRMLRFLAAFSSLCFQKSNLVARAPVAVLWVFVSVALSVLWLTDDDGRGVKFKLRWWKPRNGGNRVEREADGLANIESAETKPEQRKWPWPWPFIVWRKSMYDSERVV</sequence>
<gene>
    <name evidence="2" type="ORF">B0H17DRAFT_1062413</name>
</gene>
<keyword evidence="1" id="KW-0812">Transmembrane</keyword>
<dbReference type="Proteomes" id="UP001221757">
    <property type="component" value="Unassembled WGS sequence"/>
</dbReference>
<keyword evidence="3" id="KW-1185">Reference proteome</keyword>
<evidence type="ECO:0000256" key="1">
    <source>
        <dbReference type="SAM" id="Phobius"/>
    </source>
</evidence>
<feature type="transmembrane region" description="Helical" evidence="1">
    <location>
        <begin position="220"/>
        <end position="238"/>
    </location>
</feature>
<name>A0AAD7DHQ1_MYCRO</name>